<name>A0AAN5CUV1_9BILA</name>
<feature type="non-terminal residue" evidence="2">
    <location>
        <position position="90"/>
    </location>
</feature>
<dbReference type="EMBL" id="BTRK01000005">
    <property type="protein sequence ID" value="GMR51396.1"/>
    <property type="molecule type" value="Genomic_DNA"/>
</dbReference>
<evidence type="ECO:0000256" key="1">
    <source>
        <dbReference type="SAM" id="MobiDB-lite"/>
    </source>
</evidence>
<gene>
    <name evidence="2" type="ORF">PMAYCL1PPCAC_21591</name>
</gene>
<accession>A0AAN5CUV1</accession>
<protein>
    <submittedName>
        <fullName evidence="2">Uncharacterized protein</fullName>
    </submittedName>
</protein>
<feature type="region of interest" description="Disordered" evidence="1">
    <location>
        <begin position="42"/>
        <end position="90"/>
    </location>
</feature>
<feature type="compositionally biased region" description="Polar residues" evidence="1">
    <location>
        <begin position="70"/>
        <end position="90"/>
    </location>
</feature>
<dbReference type="AlphaFoldDB" id="A0AAN5CUV1"/>
<evidence type="ECO:0000313" key="3">
    <source>
        <dbReference type="Proteomes" id="UP001328107"/>
    </source>
</evidence>
<evidence type="ECO:0000313" key="2">
    <source>
        <dbReference type="EMBL" id="GMR51396.1"/>
    </source>
</evidence>
<dbReference type="Proteomes" id="UP001328107">
    <property type="component" value="Unassembled WGS sequence"/>
</dbReference>
<comment type="caution">
    <text evidence="2">The sequence shown here is derived from an EMBL/GenBank/DDBJ whole genome shotgun (WGS) entry which is preliminary data.</text>
</comment>
<reference evidence="3" key="1">
    <citation type="submission" date="2022-10" db="EMBL/GenBank/DDBJ databases">
        <title>Genome assembly of Pristionchus species.</title>
        <authorList>
            <person name="Yoshida K."/>
            <person name="Sommer R.J."/>
        </authorList>
    </citation>
    <scope>NUCLEOTIDE SEQUENCE [LARGE SCALE GENOMIC DNA]</scope>
    <source>
        <strain evidence="3">RS5460</strain>
    </source>
</reference>
<organism evidence="2 3">
    <name type="scientific">Pristionchus mayeri</name>
    <dbReference type="NCBI Taxonomy" id="1317129"/>
    <lineage>
        <taxon>Eukaryota</taxon>
        <taxon>Metazoa</taxon>
        <taxon>Ecdysozoa</taxon>
        <taxon>Nematoda</taxon>
        <taxon>Chromadorea</taxon>
        <taxon>Rhabditida</taxon>
        <taxon>Rhabditina</taxon>
        <taxon>Diplogasteromorpha</taxon>
        <taxon>Diplogasteroidea</taxon>
        <taxon>Neodiplogasteridae</taxon>
        <taxon>Pristionchus</taxon>
    </lineage>
</organism>
<sequence length="90" mass="10345">MTLRMRYFVVRVSPLRRLPSDWERRSTLQWLRSMRDNVTKCPVSSCMTTRRRTLPSPRSAPSPMPSLLPTHSSTAQPSSPRESNSMNSPN</sequence>
<keyword evidence="3" id="KW-1185">Reference proteome</keyword>
<proteinExistence type="predicted"/>